<dbReference type="PANTHER" id="PTHR10724">
    <property type="entry name" value="30S RIBOSOMAL PROTEIN S1"/>
    <property type="match status" value="1"/>
</dbReference>
<accession>A0A380BKC4</accession>
<feature type="domain" description="S1 motif" evidence="5">
    <location>
        <begin position="188"/>
        <end position="256"/>
    </location>
</feature>
<dbReference type="InterPro" id="IPR035104">
    <property type="entry name" value="Ribosomal_protein_S1-like"/>
</dbReference>
<dbReference type="GO" id="GO:0003735">
    <property type="term" value="F:structural constituent of ribosome"/>
    <property type="evidence" value="ECO:0007669"/>
    <property type="project" value="TreeGrafter"/>
</dbReference>
<dbReference type="Pfam" id="PF00575">
    <property type="entry name" value="S1"/>
    <property type="match status" value="4"/>
</dbReference>
<dbReference type="PANTHER" id="PTHR10724:SF7">
    <property type="entry name" value="SMALL RIBOSOMAL SUBUNIT PROTEIN BS1C"/>
    <property type="match status" value="1"/>
</dbReference>
<evidence type="ECO:0000313" key="7">
    <source>
        <dbReference type="Proteomes" id="UP000254519"/>
    </source>
</evidence>
<dbReference type="Gene3D" id="2.40.50.140">
    <property type="entry name" value="Nucleic acid-binding proteins"/>
    <property type="match status" value="4"/>
</dbReference>
<proteinExistence type="inferred from homology"/>
<dbReference type="SUPFAM" id="SSF50249">
    <property type="entry name" value="Nucleic acid-binding proteins"/>
    <property type="match status" value="4"/>
</dbReference>
<dbReference type="CDD" id="cd05688">
    <property type="entry name" value="S1_RPS1_repeat_ec3"/>
    <property type="match status" value="1"/>
</dbReference>
<evidence type="ECO:0000256" key="2">
    <source>
        <dbReference type="ARBA" id="ARBA00022980"/>
    </source>
</evidence>
<protein>
    <submittedName>
        <fullName evidence="6">30S ribosomal protein S1 homolog</fullName>
    </submittedName>
</protein>
<dbReference type="EMBL" id="UGYZ01000002">
    <property type="protein sequence ID" value="SUJ02382.1"/>
    <property type="molecule type" value="Genomic_DNA"/>
</dbReference>
<name>A0A380BKC4_SPOPA</name>
<reference evidence="6 7" key="1">
    <citation type="submission" date="2018-06" db="EMBL/GenBank/DDBJ databases">
        <authorList>
            <consortium name="Pathogen Informatics"/>
            <person name="Doyle S."/>
        </authorList>
    </citation>
    <scope>NUCLEOTIDE SEQUENCE [LARGE SCALE GENOMIC DNA]</scope>
    <source>
        <strain evidence="7">ATCC 11859 / DSM 33 / NCIB 8841 / NCTC 4822</strain>
    </source>
</reference>
<keyword evidence="2 6" id="KW-0689">Ribosomal protein</keyword>
<evidence type="ECO:0000256" key="1">
    <source>
        <dbReference type="ARBA" id="ARBA00006767"/>
    </source>
</evidence>
<dbReference type="GO" id="GO:0003729">
    <property type="term" value="F:mRNA binding"/>
    <property type="evidence" value="ECO:0007669"/>
    <property type="project" value="UniProtKB-ARBA"/>
</dbReference>
<evidence type="ECO:0000256" key="3">
    <source>
        <dbReference type="ARBA" id="ARBA00023274"/>
    </source>
</evidence>
<dbReference type="AlphaFoldDB" id="A0A380BKC4"/>
<evidence type="ECO:0000256" key="4">
    <source>
        <dbReference type="ARBA" id="ARBA00025604"/>
    </source>
</evidence>
<evidence type="ECO:0000313" key="6">
    <source>
        <dbReference type="EMBL" id="SUJ02382.1"/>
    </source>
</evidence>
<feature type="domain" description="S1 motif" evidence="5">
    <location>
        <begin position="102"/>
        <end position="167"/>
    </location>
</feature>
<dbReference type="OrthoDB" id="9804077at2"/>
<dbReference type="RefSeq" id="WP_115360658.1">
    <property type="nucleotide sequence ID" value="NZ_CP038012.1"/>
</dbReference>
<dbReference type="InterPro" id="IPR003029">
    <property type="entry name" value="S1_domain"/>
</dbReference>
<dbReference type="FunFam" id="2.40.50.140:FF:000103">
    <property type="entry name" value="protein RRP5 homolog"/>
    <property type="match status" value="1"/>
</dbReference>
<dbReference type="PROSITE" id="PS50126">
    <property type="entry name" value="S1"/>
    <property type="match status" value="4"/>
</dbReference>
<dbReference type="InterPro" id="IPR050437">
    <property type="entry name" value="Ribos_protein_bS1-like"/>
</dbReference>
<comment type="similarity">
    <text evidence="1">Belongs to the bacterial ribosomal protein bS1 family.</text>
</comment>
<dbReference type="Proteomes" id="UP000254519">
    <property type="component" value="Unassembled WGS sequence"/>
</dbReference>
<dbReference type="GO" id="GO:0022627">
    <property type="term" value="C:cytosolic small ribosomal subunit"/>
    <property type="evidence" value="ECO:0007669"/>
    <property type="project" value="TreeGrafter"/>
</dbReference>
<dbReference type="SMART" id="SM00316">
    <property type="entry name" value="S1"/>
    <property type="match status" value="4"/>
</dbReference>
<feature type="domain" description="S1 motif" evidence="5">
    <location>
        <begin position="16"/>
        <end position="84"/>
    </location>
</feature>
<dbReference type="InterPro" id="IPR012340">
    <property type="entry name" value="NA-bd_OB-fold"/>
</dbReference>
<dbReference type="CDD" id="cd04465">
    <property type="entry name" value="S1_RPS1_repeat_ec2_hs2"/>
    <property type="match status" value="1"/>
</dbReference>
<dbReference type="PRINTS" id="PR00681">
    <property type="entry name" value="RIBOSOMALS1"/>
</dbReference>
<dbReference type="CDD" id="cd05687">
    <property type="entry name" value="S1_RPS1_repeat_ec1_hs1"/>
    <property type="match status" value="1"/>
</dbReference>
<dbReference type="FunFam" id="2.40.50.140:FF:000051">
    <property type="entry name" value="RNA-binding transcriptional accessory protein"/>
    <property type="match status" value="1"/>
</dbReference>
<sequence length="380" mass="42173">MSEDINIEMQKEFNEGDRVTGKVVKIEDKSVTVEIPGAPFDGVIPISEISSLHIEKASDVVSEGEELELAIIKVEEANYVLSKRQVDADEAWDSLEEKFNNNEIVETEVKDVVKGGLVVDLGVRGFIPASLVEDYFVESFDEYKGRQMKFKIIEMDKEKNRLILSHRAVLQEEKAAKKNEVLDNLKEGQVLEGTVQRLASFGAFVDIGGVDGLVHISQLSHAHVDKVSDVLSEGDTVSVKVLSVDRDAERISLSIKETLPGPWEGIEEKAPKGSILEGTVRRLVSYGAFVEVFPGVEGLVHISRISHDHIGTPNEVLTEGQKIEVKVLDVNPNEERLSLSIKDLVEKEDQTSYDDYEMPEESQGFSISDVIGDQLKKLSE</sequence>
<keyword evidence="7" id="KW-1185">Reference proteome</keyword>
<comment type="function">
    <text evidence="4">Binds mRNA; thus facilitating recognition of the initiation point. It is needed to translate mRNA with a short Shine-Dalgarno (SD) purine-rich sequence.</text>
</comment>
<dbReference type="GO" id="GO:0006412">
    <property type="term" value="P:translation"/>
    <property type="evidence" value="ECO:0007669"/>
    <property type="project" value="TreeGrafter"/>
</dbReference>
<evidence type="ECO:0000259" key="5">
    <source>
        <dbReference type="PROSITE" id="PS50126"/>
    </source>
</evidence>
<organism evidence="6 7">
    <name type="scientific">Sporosarcina pasteurii</name>
    <name type="common">Bacillus pasteurii</name>
    <dbReference type="NCBI Taxonomy" id="1474"/>
    <lineage>
        <taxon>Bacteria</taxon>
        <taxon>Bacillati</taxon>
        <taxon>Bacillota</taxon>
        <taxon>Bacilli</taxon>
        <taxon>Bacillales</taxon>
        <taxon>Caryophanaceae</taxon>
        <taxon>Sporosarcina</taxon>
    </lineage>
</organism>
<gene>
    <name evidence="6" type="primary">ypfD</name>
    <name evidence="6" type="ORF">NCTC4822_01275</name>
</gene>
<feature type="domain" description="S1 motif" evidence="5">
    <location>
        <begin position="273"/>
        <end position="342"/>
    </location>
</feature>
<keyword evidence="3" id="KW-0687">Ribonucleoprotein</keyword>
<dbReference type="NCBIfam" id="NF005208">
    <property type="entry name" value="PRK06676.1"/>
    <property type="match status" value="1"/>
</dbReference>